<dbReference type="InterPro" id="IPR001660">
    <property type="entry name" value="SAM"/>
</dbReference>
<dbReference type="PROSITE" id="PS50105">
    <property type="entry name" value="SAM_DOMAIN"/>
    <property type="match status" value="1"/>
</dbReference>
<dbReference type="GO" id="GO:0005929">
    <property type="term" value="C:cilium"/>
    <property type="evidence" value="ECO:0007669"/>
    <property type="project" value="TreeGrafter"/>
</dbReference>
<sequence>MSRMAELEETWTEQSFYDNPLAVWLGEGGTNPLPLDIFTAASIGCCQRVKDIITEDKNACNQKNIGGWTALMYAAYYGHCDTVRLLLGHGASLHLRNHQGCSALMLAAVCGSEAAVEMLIKAGSILETRDCREWTALFHAVHAGQRGSVHTLLRHRANANACERESGMTPLMHAARLGDAGTVEVLLRAGASTTLTNHQGHTAARVAQDAGFPAIAATITQWAAQGPNGPSLLDGPAALEAKLGHSMTPKSRAAAAPSVDNASVQPTDLETLLDQVGLSSYLPVFHEQDVDLQVFLTLTDQDLKECGIQKLGPRRKMTSAIARWHSNAPLRSTVECAYADKLEVEMQELGVKLTHALKALEQAKSMVSQESDLRSVTEGWVVEARKRLHQCYQHARLLSEQVAAVRHCVSLLSAQVGLVQPPLGQPSLIATAMDTLAAQADSLLALTDPNIPRGPKNTSPTKKQQGHVSNYLS</sequence>
<feature type="compositionally biased region" description="Polar residues" evidence="2">
    <location>
        <begin position="456"/>
        <end position="473"/>
    </location>
</feature>
<proteinExistence type="predicted"/>
<dbReference type="AlphaFoldDB" id="A0A0P4W6Y6"/>
<dbReference type="SUPFAM" id="SSF47769">
    <property type="entry name" value="SAM/Pointed domain"/>
    <property type="match status" value="1"/>
</dbReference>
<protein>
    <recommendedName>
        <fullName evidence="3">SAM domain-containing protein</fullName>
    </recommendedName>
</protein>
<dbReference type="PANTHER" id="PTHR24184:SF6">
    <property type="entry name" value="ANKYRIN REPEAT AND SAM DOMAIN-CONTAINING PROTEIN 3"/>
    <property type="match status" value="1"/>
</dbReference>
<feature type="domain" description="SAM" evidence="3">
    <location>
        <begin position="264"/>
        <end position="327"/>
    </location>
</feature>
<organism evidence="4">
    <name type="scientific">Scylla olivacea</name>
    <name type="common">Orange mud crab</name>
    <name type="synonym">Cancer olivacea</name>
    <dbReference type="NCBI Taxonomy" id="85551"/>
    <lineage>
        <taxon>Eukaryota</taxon>
        <taxon>Metazoa</taxon>
        <taxon>Ecdysozoa</taxon>
        <taxon>Arthropoda</taxon>
        <taxon>Crustacea</taxon>
        <taxon>Multicrustacea</taxon>
        <taxon>Malacostraca</taxon>
        <taxon>Eumalacostraca</taxon>
        <taxon>Eucarida</taxon>
        <taxon>Decapoda</taxon>
        <taxon>Pleocyemata</taxon>
        <taxon>Brachyura</taxon>
        <taxon>Eubrachyura</taxon>
        <taxon>Portunoidea</taxon>
        <taxon>Portunidae</taxon>
        <taxon>Portuninae</taxon>
        <taxon>Scylla</taxon>
    </lineage>
</organism>
<feature type="repeat" description="ANK" evidence="1">
    <location>
        <begin position="166"/>
        <end position="198"/>
    </location>
</feature>
<dbReference type="Gene3D" id="1.10.150.50">
    <property type="entry name" value="Transcription Factor, Ets-1"/>
    <property type="match status" value="1"/>
</dbReference>
<dbReference type="InterPro" id="IPR047238">
    <property type="entry name" value="ANKS3_SAM"/>
</dbReference>
<dbReference type="PROSITE" id="PS50297">
    <property type="entry name" value="ANK_REP_REGION"/>
    <property type="match status" value="2"/>
</dbReference>
<evidence type="ECO:0000256" key="2">
    <source>
        <dbReference type="SAM" id="MobiDB-lite"/>
    </source>
</evidence>
<evidence type="ECO:0000259" key="3">
    <source>
        <dbReference type="PROSITE" id="PS50105"/>
    </source>
</evidence>
<evidence type="ECO:0000256" key="1">
    <source>
        <dbReference type="PROSITE-ProRule" id="PRU00023"/>
    </source>
</evidence>
<keyword evidence="1" id="KW-0040">ANK repeat</keyword>
<dbReference type="CDD" id="cd09519">
    <property type="entry name" value="SAM_ANKS3"/>
    <property type="match status" value="1"/>
</dbReference>
<feature type="repeat" description="ANK" evidence="1">
    <location>
        <begin position="99"/>
        <end position="131"/>
    </location>
</feature>
<accession>A0A0P4W6Y6</accession>
<dbReference type="SMART" id="SM00248">
    <property type="entry name" value="ANK"/>
    <property type="match status" value="4"/>
</dbReference>
<dbReference type="InterPro" id="IPR002110">
    <property type="entry name" value="Ankyrin_rpt"/>
</dbReference>
<dbReference type="Pfam" id="PF00536">
    <property type="entry name" value="SAM_1"/>
    <property type="match status" value="1"/>
</dbReference>
<evidence type="ECO:0000313" key="4">
    <source>
        <dbReference type="EMBL" id="JAI64212.1"/>
    </source>
</evidence>
<feature type="region of interest" description="Disordered" evidence="2">
    <location>
        <begin position="448"/>
        <end position="473"/>
    </location>
</feature>
<dbReference type="Gene3D" id="1.25.40.20">
    <property type="entry name" value="Ankyrin repeat-containing domain"/>
    <property type="match status" value="2"/>
</dbReference>
<dbReference type="SMART" id="SM00454">
    <property type="entry name" value="SAM"/>
    <property type="match status" value="1"/>
</dbReference>
<dbReference type="PROSITE" id="PS50088">
    <property type="entry name" value="ANK_REPEAT"/>
    <property type="match status" value="3"/>
</dbReference>
<dbReference type="PANTHER" id="PTHR24184">
    <property type="entry name" value="SI:CH211-189E2.2"/>
    <property type="match status" value="1"/>
</dbReference>
<dbReference type="InterPro" id="IPR036770">
    <property type="entry name" value="Ankyrin_rpt-contain_sf"/>
</dbReference>
<name>A0A0P4W6Y6_SCYOL</name>
<reference evidence="4" key="1">
    <citation type="submission" date="2015-09" db="EMBL/GenBank/DDBJ databases">
        <title>Scylla olivacea transcriptome.</title>
        <authorList>
            <person name="Ikhwanuddin M."/>
        </authorList>
    </citation>
    <scope>NUCLEOTIDE SEQUENCE</scope>
</reference>
<dbReference type="SUPFAM" id="SSF48403">
    <property type="entry name" value="Ankyrin repeat"/>
    <property type="match status" value="1"/>
</dbReference>
<feature type="repeat" description="ANK" evidence="1">
    <location>
        <begin position="66"/>
        <end position="98"/>
    </location>
</feature>
<dbReference type="EMBL" id="GDRN01068306">
    <property type="protein sequence ID" value="JAI64212.1"/>
    <property type="molecule type" value="Transcribed_RNA"/>
</dbReference>
<dbReference type="InterPro" id="IPR013761">
    <property type="entry name" value="SAM/pointed_sf"/>
</dbReference>
<dbReference type="Pfam" id="PF12796">
    <property type="entry name" value="Ank_2"/>
    <property type="match status" value="2"/>
</dbReference>